<keyword evidence="1" id="KW-1133">Transmembrane helix</keyword>
<organism evidence="2">
    <name type="scientific">Ixodes scapularis</name>
    <name type="common">Black-legged tick</name>
    <name type="synonym">Deer tick</name>
    <dbReference type="NCBI Taxonomy" id="6945"/>
    <lineage>
        <taxon>Eukaryota</taxon>
        <taxon>Metazoa</taxon>
        <taxon>Ecdysozoa</taxon>
        <taxon>Arthropoda</taxon>
        <taxon>Chelicerata</taxon>
        <taxon>Arachnida</taxon>
        <taxon>Acari</taxon>
        <taxon>Parasitiformes</taxon>
        <taxon>Ixodida</taxon>
        <taxon>Ixodoidea</taxon>
        <taxon>Ixodidae</taxon>
        <taxon>Ixodinae</taxon>
        <taxon>Ixodes</taxon>
    </lineage>
</organism>
<evidence type="ECO:0000256" key="1">
    <source>
        <dbReference type="SAM" id="Phobius"/>
    </source>
</evidence>
<protein>
    <submittedName>
        <fullName evidence="2">Uncharacterized protein</fullName>
    </submittedName>
</protein>
<name>A0A4D5RB44_IXOSC</name>
<keyword evidence="1" id="KW-0812">Transmembrane</keyword>
<dbReference type="AlphaFoldDB" id="A0A4D5RB44"/>
<sequence>MSVVSCSFFFYFILFEVRLFPCKLFKQPKCIVYRERSEVIAFFTCVHLCAILASTVISSQFYGDLQYIRALFEFEG</sequence>
<keyword evidence="1" id="KW-0472">Membrane</keyword>
<reference evidence="2" key="1">
    <citation type="submission" date="2019-04" db="EMBL/GenBank/DDBJ databases">
        <title>An insight into the mialome of Ixodes scapularis.</title>
        <authorList>
            <person name="Ribeiro J.M."/>
            <person name="Mather T.N."/>
            <person name="Karim S."/>
        </authorList>
    </citation>
    <scope>NUCLEOTIDE SEQUENCE</scope>
</reference>
<evidence type="ECO:0000313" key="2">
    <source>
        <dbReference type="EMBL" id="MOY34084.1"/>
    </source>
</evidence>
<proteinExistence type="predicted"/>
<accession>A0A4D5RB44</accession>
<dbReference type="EMBL" id="GHJT01000113">
    <property type="protein sequence ID" value="MOY34084.1"/>
    <property type="molecule type" value="Transcribed_RNA"/>
</dbReference>
<feature type="transmembrane region" description="Helical" evidence="1">
    <location>
        <begin position="39"/>
        <end position="62"/>
    </location>
</feature>